<comment type="caution">
    <text evidence="1">The sequence shown here is derived from an EMBL/GenBank/DDBJ whole genome shotgun (WGS) entry which is preliminary data.</text>
</comment>
<evidence type="ECO:0000313" key="2">
    <source>
        <dbReference type="Proteomes" id="UP001057402"/>
    </source>
</evidence>
<evidence type="ECO:0000313" key="1">
    <source>
        <dbReference type="EMBL" id="KAI4388279.1"/>
    </source>
</evidence>
<sequence>MASTSVASGLTGRIRNATATLHDDNQSLATEILKAFGMLKSVAVALEKENQHEKVKELENAVIELLETYEDCMSFSKAIKSVEKKYEPGPELTDFSKLFGSEISKVKAKSAPITKHHPLIRQFMEAIWNVHHEGQPLPGDEQEEIVMTNTQGNLLNVTCPLSGKPVIALTAPVRSVQCQHIYEREAVLQYVRSGKGKAKCPISGCPKVVTAEKVECDPLLLYEIDLLRSAASKQTRGTGIVEDYTEYSAEEEGKEDD</sequence>
<dbReference type="Proteomes" id="UP001057402">
    <property type="component" value="Chromosome 1"/>
</dbReference>
<keyword evidence="2" id="KW-1185">Reference proteome</keyword>
<dbReference type="EMBL" id="CM042880">
    <property type="protein sequence ID" value="KAI4388279.1"/>
    <property type="molecule type" value="Genomic_DNA"/>
</dbReference>
<proteinExistence type="predicted"/>
<name>A0ACB9SEM2_9MYRT</name>
<reference evidence="2" key="1">
    <citation type="journal article" date="2023" name="Front. Plant Sci.">
        <title>Chromosomal-level genome assembly of Melastoma candidum provides insights into trichome evolution.</title>
        <authorList>
            <person name="Zhong Y."/>
            <person name="Wu W."/>
            <person name="Sun C."/>
            <person name="Zou P."/>
            <person name="Liu Y."/>
            <person name="Dai S."/>
            <person name="Zhou R."/>
        </authorList>
    </citation>
    <scope>NUCLEOTIDE SEQUENCE [LARGE SCALE GENOMIC DNA]</scope>
</reference>
<protein>
    <submittedName>
        <fullName evidence="1">Uncharacterized protein</fullName>
    </submittedName>
</protein>
<organism evidence="1 2">
    <name type="scientific">Melastoma candidum</name>
    <dbReference type="NCBI Taxonomy" id="119954"/>
    <lineage>
        <taxon>Eukaryota</taxon>
        <taxon>Viridiplantae</taxon>
        <taxon>Streptophyta</taxon>
        <taxon>Embryophyta</taxon>
        <taxon>Tracheophyta</taxon>
        <taxon>Spermatophyta</taxon>
        <taxon>Magnoliopsida</taxon>
        <taxon>eudicotyledons</taxon>
        <taxon>Gunneridae</taxon>
        <taxon>Pentapetalae</taxon>
        <taxon>rosids</taxon>
        <taxon>malvids</taxon>
        <taxon>Myrtales</taxon>
        <taxon>Melastomataceae</taxon>
        <taxon>Melastomatoideae</taxon>
        <taxon>Melastomateae</taxon>
        <taxon>Melastoma</taxon>
    </lineage>
</organism>
<accession>A0ACB9SEM2</accession>
<gene>
    <name evidence="1" type="ORF">MLD38_000621</name>
</gene>